<dbReference type="InterPro" id="IPR013740">
    <property type="entry name" value="Redoxin"/>
</dbReference>
<dbReference type="PROSITE" id="PS51352">
    <property type="entry name" value="THIOREDOXIN_2"/>
    <property type="match status" value="1"/>
</dbReference>
<dbReference type="InterPro" id="IPR013766">
    <property type="entry name" value="Thioredoxin_domain"/>
</dbReference>
<dbReference type="InterPro" id="IPR017937">
    <property type="entry name" value="Thioredoxin_CS"/>
</dbReference>
<dbReference type="Gene3D" id="3.40.30.10">
    <property type="entry name" value="Glutaredoxin"/>
    <property type="match status" value="1"/>
</dbReference>
<dbReference type="Pfam" id="PF08534">
    <property type="entry name" value="Redoxin"/>
    <property type="match status" value="1"/>
</dbReference>
<name>A0ABX8WQC1_9GAMM</name>
<dbReference type="InterPro" id="IPR050553">
    <property type="entry name" value="Thioredoxin_ResA/DsbE_sf"/>
</dbReference>
<keyword evidence="4" id="KW-0472">Membrane</keyword>
<evidence type="ECO:0000256" key="4">
    <source>
        <dbReference type="SAM" id="Phobius"/>
    </source>
</evidence>
<organism evidence="6 7">
    <name type="scientific">Lysobacter soyae</name>
    <dbReference type="NCBI Taxonomy" id="2764185"/>
    <lineage>
        <taxon>Bacteria</taxon>
        <taxon>Pseudomonadati</taxon>
        <taxon>Pseudomonadota</taxon>
        <taxon>Gammaproteobacteria</taxon>
        <taxon>Lysobacterales</taxon>
        <taxon>Lysobacteraceae</taxon>
        <taxon>Lysobacter</taxon>
    </lineage>
</organism>
<feature type="transmembrane region" description="Helical" evidence="4">
    <location>
        <begin position="12"/>
        <end position="29"/>
    </location>
</feature>
<accession>A0ABX8WQC1</accession>
<evidence type="ECO:0000256" key="2">
    <source>
        <dbReference type="ARBA" id="ARBA00022748"/>
    </source>
</evidence>
<keyword evidence="3" id="KW-0676">Redox-active center</keyword>
<dbReference type="PANTHER" id="PTHR42852">
    <property type="entry name" value="THIOL:DISULFIDE INTERCHANGE PROTEIN DSBE"/>
    <property type="match status" value="1"/>
</dbReference>
<evidence type="ECO:0000313" key="6">
    <source>
        <dbReference type="EMBL" id="QYR52824.1"/>
    </source>
</evidence>
<dbReference type="EMBL" id="CP080544">
    <property type="protein sequence ID" value="QYR52824.1"/>
    <property type="molecule type" value="Genomic_DNA"/>
</dbReference>
<dbReference type="SUPFAM" id="SSF52833">
    <property type="entry name" value="Thioredoxin-like"/>
    <property type="match status" value="1"/>
</dbReference>
<evidence type="ECO:0000313" key="7">
    <source>
        <dbReference type="Proteomes" id="UP000824755"/>
    </source>
</evidence>
<keyword evidence="7" id="KW-1185">Reference proteome</keyword>
<dbReference type="PANTHER" id="PTHR42852:SF18">
    <property type="entry name" value="CHROMOSOME UNDETERMINED SCAFFOLD_47, WHOLE GENOME SHOTGUN SEQUENCE"/>
    <property type="match status" value="1"/>
</dbReference>
<keyword evidence="4" id="KW-0812">Transmembrane</keyword>
<gene>
    <name evidence="6" type="ORF">H8L67_09660</name>
</gene>
<reference evidence="6 7" key="1">
    <citation type="submission" date="2021-08" db="EMBL/GenBank/DDBJ databases">
        <title>Lysobacter sp. strain CJ11 Genome sequencing and assembly.</title>
        <authorList>
            <person name="Kim I."/>
        </authorList>
    </citation>
    <scope>NUCLEOTIDE SEQUENCE [LARGE SCALE GENOMIC DNA]</scope>
    <source>
        <strain evidence="6 7">CJ11</strain>
    </source>
</reference>
<sequence length="203" mass="21831">MKDSGYGHLKVVMAAVAGAVIALLAAVLVDPKPWLLESSAGQRMLQAFLDWRAPVVPGAHRVREGDTVRDLSLFTLDGKPAGLDAHLGKGFTVVNLWATWCGPCLKELPALEAFANRRPNAKLIAIGMDEHAAVKDFLSRRPSKIPQLLAAEPPAFTPGQLGNPAGVLPYSVLLDAKGRVIARRTGVFHSAEDITRWVESATR</sequence>
<keyword evidence="2" id="KW-0201">Cytochrome c-type biogenesis</keyword>
<feature type="domain" description="Thioredoxin" evidence="5">
    <location>
        <begin position="62"/>
        <end position="203"/>
    </location>
</feature>
<proteinExistence type="predicted"/>
<dbReference type="Proteomes" id="UP000824755">
    <property type="component" value="Chromosome"/>
</dbReference>
<dbReference type="CDD" id="cd02966">
    <property type="entry name" value="TlpA_like_family"/>
    <property type="match status" value="1"/>
</dbReference>
<comment type="subcellular location">
    <subcellularLocation>
        <location evidence="1">Cell envelope</location>
    </subcellularLocation>
</comment>
<evidence type="ECO:0000256" key="3">
    <source>
        <dbReference type="ARBA" id="ARBA00023284"/>
    </source>
</evidence>
<evidence type="ECO:0000256" key="1">
    <source>
        <dbReference type="ARBA" id="ARBA00004196"/>
    </source>
</evidence>
<keyword evidence="4" id="KW-1133">Transmembrane helix</keyword>
<dbReference type="InterPro" id="IPR036249">
    <property type="entry name" value="Thioredoxin-like_sf"/>
</dbReference>
<dbReference type="RefSeq" id="WP_220379644.1">
    <property type="nucleotide sequence ID" value="NZ_CP080544.1"/>
</dbReference>
<evidence type="ECO:0000259" key="5">
    <source>
        <dbReference type="PROSITE" id="PS51352"/>
    </source>
</evidence>
<protein>
    <submittedName>
        <fullName evidence="6">TlpA family protein disulfide reductase</fullName>
    </submittedName>
</protein>
<dbReference type="PROSITE" id="PS00194">
    <property type="entry name" value="THIOREDOXIN_1"/>
    <property type="match status" value="1"/>
</dbReference>